<protein>
    <submittedName>
        <fullName evidence="2 3">Uncharacterized protein</fullName>
    </submittedName>
</protein>
<dbReference type="EMBL" id="JH993200">
    <property type="protein sequence ID" value="EKX32292.1"/>
    <property type="molecule type" value="Genomic_DNA"/>
</dbReference>
<gene>
    <name evidence="2" type="ORF">GUITHDRAFT_156380</name>
</gene>
<evidence type="ECO:0000313" key="2">
    <source>
        <dbReference type="EMBL" id="EKX32292.1"/>
    </source>
</evidence>
<reference evidence="4" key="2">
    <citation type="submission" date="2012-11" db="EMBL/GenBank/DDBJ databases">
        <authorList>
            <person name="Kuo A."/>
            <person name="Curtis B.A."/>
            <person name="Tanifuji G."/>
            <person name="Burki F."/>
            <person name="Gruber A."/>
            <person name="Irimia M."/>
            <person name="Maruyama S."/>
            <person name="Arias M.C."/>
            <person name="Ball S.G."/>
            <person name="Gile G.H."/>
            <person name="Hirakawa Y."/>
            <person name="Hopkins J.F."/>
            <person name="Rensing S.A."/>
            <person name="Schmutz J."/>
            <person name="Symeonidi A."/>
            <person name="Elias M."/>
            <person name="Eveleigh R.J."/>
            <person name="Herman E.K."/>
            <person name="Klute M.J."/>
            <person name="Nakayama T."/>
            <person name="Obornik M."/>
            <person name="Reyes-Prieto A."/>
            <person name="Armbrust E.V."/>
            <person name="Aves S.J."/>
            <person name="Beiko R.G."/>
            <person name="Coutinho P."/>
            <person name="Dacks J.B."/>
            <person name="Durnford D.G."/>
            <person name="Fast N.M."/>
            <person name="Green B.R."/>
            <person name="Grisdale C."/>
            <person name="Hempe F."/>
            <person name="Henrissat B."/>
            <person name="Hoppner M.P."/>
            <person name="Ishida K.-I."/>
            <person name="Kim E."/>
            <person name="Koreny L."/>
            <person name="Kroth P.G."/>
            <person name="Liu Y."/>
            <person name="Malik S.-B."/>
            <person name="Maier U.G."/>
            <person name="McRose D."/>
            <person name="Mock T."/>
            <person name="Neilson J.A."/>
            <person name="Onodera N.T."/>
            <person name="Poole A.M."/>
            <person name="Pritham E.J."/>
            <person name="Richards T.A."/>
            <person name="Rocap G."/>
            <person name="Roy S.W."/>
            <person name="Sarai C."/>
            <person name="Schaack S."/>
            <person name="Shirato S."/>
            <person name="Slamovits C.H."/>
            <person name="Spencer D.F."/>
            <person name="Suzuki S."/>
            <person name="Worden A.Z."/>
            <person name="Zauner S."/>
            <person name="Barry K."/>
            <person name="Bell C."/>
            <person name="Bharti A.K."/>
            <person name="Crow J.A."/>
            <person name="Grimwood J."/>
            <person name="Kramer R."/>
            <person name="Lindquist E."/>
            <person name="Lucas S."/>
            <person name="Salamov A."/>
            <person name="McFadden G.I."/>
            <person name="Lane C.E."/>
            <person name="Keeling P.J."/>
            <person name="Gray M.W."/>
            <person name="Grigoriev I.V."/>
            <person name="Archibald J.M."/>
        </authorList>
    </citation>
    <scope>NUCLEOTIDE SEQUENCE</scope>
    <source>
        <strain evidence="4">CCMP2712</strain>
    </source>
</reference>
<dbReference type="PaxDb" id="55529-EKX32292"/>
<reference evidence="3" key="3">
    <citation type="submission" date="2016-03" db="UniProtKB">
        <authorList>
            <consortium name="EnsemblProtists"/>
        </authorList>
    </citation>
    <scope>IDENTIFICATION</scope>
</reference>
<dbReference type="GeneID" id="17289010"/>
<keyword evidence="4" id="KW-1185">Reference proteome</keyword>
<reference evidence="2 4" key="1">
    <citation type="journal article" date="2012" name="Nature">
        <title>Algal genomes reveal evolutionary mosaicism and the fate of nucleomorphs.</title>
        <authorList>
            <consortium name="DOE Joint Genome Institute"/>
            <person name="Curtis B.A."/>
            <person name="Tanifuji G."/>
            <person name="Burki F."/>
            <person name="Gruber A."/>
            <person name="Irimia M."/>
            <person name="Maruyama S."/>
            <person name="Arias M.C."/>
            <person name="Ball S.G."/>
            <person name="Gile G.H."/>
            <person name="Hirakawa Y."/>
            <person name="Hopkins J.F."/>
            <person name="Kuo A."/>
            <person name="Rensing S.A."/>
            <person name="Schmutz J."/>
            <person name="Symeonidi A."/>
            <person name="Elias M."/>
            <person name="Eveleigh R.J."/>
            <person name="Herman E.K."/>
            <person name="Klute M.J."/>
            <person name="Nakayama T."/>
            <person name="Obornik M."/>
            <person name="Reyes-Prieto A."/>
            <person name="Armbrust E.V."/>
            <person name="Aves S.J."/>
            <person name="Beiko R.G."/>
            <person name="Coutinho P."/>
            <person name="Dacks J.B."/>
            <person name="Durnford D.G."/>
            <person name="Fast N.M."/>
            <person name="Green B.R."/>
            <person name="Grisdale C.J."/>
            <person name="Hempel F."/>
            <person name="Henrissat B."/>
            <person name="Hoppner M.P."/>
            <person name="Ishida K."/>
            <person name="Kim E."/>
            <person name="Koreny L."/>
            <person name="Kroth P.G."/>
            <person name="Liu Y."/>
            <person name="Malik S.B."/>
            <person name="Maier U.G."/>
            <person name="McRose D."/>
            <person name="Mock T."/>
            <person name="Neilson J.A."/>
            <person name="Onodera N.T."/>
            <person name="Poole A.M."/>
            <person name="Pritham E.J."/>
            <person name="Richards T.A."/>
            <person name="Rocap G."/>
            <person name="Roy S.W."/>
            <person name="Sarai C."/>
            <person name="Schaack S."/>
            <person name="Shirato S."/>
            <person name="Slamovits C.H."/>
            <person name="Spencer D.F."/>
            <person name="Suzuki S."/>
            <person name="Worden A.Z."/>
            <person name="Zauner S."/>
            <person name="Barry K."/>
            <person name="Bell C."/>
            <person name="Bharti A.K."/>
            <person name="Crow J.A."/>
            <person name="Grimwood J."/>
            <person name="Kramer R."/>
            <person name="Lindquist E."/>
            <person name="Lucas S."/>
            <person name="Salamov A."/>
            <person name="McFadden G.I."/>
            <person name="Lane C.E."/>
            <person name="Keeling P.J."/>
            <person name="Gray M.W."/>
            <person name="Grigoriev I.V."/>
            <person name="Archibald J.M."/>
        </authorList>
    </citation>
    <scope>NUCLEOTIDE SEQUENCE</scope>
    <source>
        <strain evidence="2 4">CCMP2712</strain>
    </source>
</reference>
<proteinExistence type="predicted"/>
<dbReference type="EnsemblProtists" id="EKX32292">
    <property type="protein sequence ID" value="EKX32292"/>
    <property type="gene ID" value="GUITHDRAFT_156380"/>
</dbReference>
<dbReference type="HOGENOM" id="CLU_1987441_0_0_1"/>
<evidence type="ECO:0000313" key="4">
    <source>
        <dbReference type="Proteomes" id="UP000011087"/>
    </source>
</evidence>
<sequence length="126" mass="14402">MIVQRIYIPLQDEIRMIISALNLETGIPDKKSRCRSSSLTDGILIDSQLSKSSWSRLPIYKVTQGAQSKIGHKHPENQKCTTSSMKPEESGIQVERPLNALHKAGQQQWFYQLCRKLYIGRKLFSV</sequence>
<accession>L1I8A9</accession>
<name>L1I8A9_GUITC</name>
<feature type="non-terminal residue" evidence="2">
    <location>
        <position position="1"/>
    </location>
</feature>
<organism evidence="2">
    <name type="scientific">Guillardia theta (strain CCMP2712)</name>
    <name type="common">Cryptophyte</name>
    <dbReference type="NCBI Taxonomy" id="905079"/>
    <lineage>
        <taxon>Eukaryota</taxon>
        <taxon>Cryptophyceae</taxon>
        <taxon>Pyrenomonadales</taxon>
        <taxon>Geminigeraceae</taxon>
        <taxon>Guillardia</taxon>
    </lineage>
</organism>
<feature type="region of interest" description="Disordered" evidence="1">
    <location>
        <begin position="68"/>
        <end position="89"/>
    </location>
</feature>
<dbReference type="Proteomes" id="UP000011087">
    <property type="component" value="Unassembled WGS sequence"/>
</dbReference>
<dbReference type="KEGG" id="gtt:GUITHDRAFT_156380"/>
<evidence type="ECO:0000256" key="1">
    <source>
        <dbReference type="SAM" id="MobiDB-lite"/>
    </source>
</evidence>
<dbReference type="AlphaFoldDB" id="L1I8A9"/>
<dbReference type="RefSeq" id="XP_005819272.1">
    <property type="nucleotide sequence ID" value="XM_005819215.1"/>
</dbReference>
<evidence type="ECO:0000313" key="3">
    <source>
        <dbReference type="EnsemblProtists" id="EKX32292"/>
    </source>
</evidence>